<evidence type="ECO:0000313" key="1">
    <source>
        <dbReference type="EMBL" id="MBE9106585.1"/>
    </source>
</evidence>
<feature type="non-terminal residue" evidence="1">
    <location>
        <position position="1"/>
    </location>
</feature>
<dbReference type="Proteomes" id="UP000647836">
    <property type="component" value="Unassembled WGS sequence"/>
</dbReference>
<evidence type="ECO:0000313" key="2">
    <source>
        <dbReference type="Proteomes" id="UP000647836"/>
    </source>
</evidence>
<reference evidence="1 2" key="1">
    <citation type="submission" date="2020-10" db="EMBL/GenBank/DDBJ databases">
        <authorList>
            <person name="Castelo-Branco R."/>
            <person name="Eusebio N."/>
            <person name="Adriana R."/>
            <person name="Vieira A."/>
            <person name="Brugerolle De Fraissinette N."/>
            <person name="Rezende De Castro R."/>
            <person name="Schneider M.P."/>
            <person name="Vasconcelos V."/>
            <person name="Leao P.N."/>
        </authorList>
    </citation>
    <scope>NUCLEOTIDE SEQUENCE [LARGE SCALE GENOMIC DNA]</scope>
    <source>
        <strain evidence="1 2">LEGE 07299</strain>
    </source>
</reference>
<protein>
    <submittedName>
        <fullName evidence="1">Uncharacterized protein</fullName>
    </submittedName>
</protein>
<proteinExistence type="predicted"/>
<comment type="caution">
    <text evidence="1">The sequence shown here is derived from an EMBL/GenBank/DDBJ whole genome shotgun (WGS) entry which is preliminary data.</text>
</comment>
<gene>
    <name evidence="1" type="ORF">IQ229_17105</name>
</gene>
<keyword evidence="2" id="KW-1185">Reference proteome</keyword>
<dbReference type="EMBL" id="JADEXF010000575">
    <property type="protein sequence ID" value="MBE9106585.1"/>
    <property type="molecule type" value="Genomic_DNA"/>
</dbReference>
<sequence>LETKKKSGTVTGSYKAFEDSKNVNLLPFSCEYSIEDENKNISKREIYLRYTPVFGEYINEEYNKKNADKKMEMNEVCKHSTIIVQMEKYAKDNSLFDKSKGDTIKPGRAEILTNKPYAYPVHRWVCHFSVSKKTKEVKPSLGGGNDYIIDLNLEPYCRIKASEDNNKFTVPHYRDYDNPYSFYCTNPFSSSDSE</sequence>
<name>A0ABR9U1Q4_9NOSO</name>
<accession>A0ABR9U1Q4</accession>
<dbReference type="RefSeq" id="WP_194045730.1">
    <property type="nucleotide sequence ID" value="NZ_JADEXF010000575.1"/>
</dbReference>
<organism evidence="1 2">
    <name type="scientific">Nostoc cf. edaphicum LEGE 07299</name>
    <dbReference type="NCBI Taxonomy" id="2777974"/>
    <lineage>
        <taxon>Bacteria</taxon>
        <taxon>Bacillati</taxon>
        <taxon>Cyanobacteriota</taxon>
        <taxon>Cyanophyceae</taxon>
        <taxon>Nostocales</taxon>
        <taxon>Nostocaceae</taxon>
        <taxon>Nostoc</taxon>
    </lineage>
</organism>